<keyword evidence="2" id="KW-0378">Hydrolase</keyword>
<keyword evidence="2" id="KW-0067">ATP-binding</keyword>
<evidence type="ECO:0000313" key="2">
    <source>
        <dbReference type="EMBL" id="MCY1583314.1"/>
    </source>
</evidence>
<dbReference type="Proteomes" id="UP001072952">
    <property type="component" value="Unassembled WGS sequence"/>
</dbReference>
<reference evidence="2" key="1">
    <citation type="journal article" date="2022" name="Int. J. Mol. Sci.">
        <title>Phenotypic and Genotypic Virulence Characterisation of Staphylococcus pettenkoferi Strains Isolated from Human Bloodstream and Diabetic Foot Infections.</title>
        <authorList>
            <person name="Magnan C."/>
            <person name="Ahmad-Mansour N."/>
            <person name="Pouget C."/>
            <person name="Morsli M."/>
            <person name="Huc-Brandt S."/>
            <person name="Pantel A."/>
            <person name="Dunyach-Remy C."/>
            <person name="Sotto A."/>
            <person name="Molle V."/>
            <person name="Lavigne J.-P."/>
        </authorList>
    </citation>
    <scope>NUCLEOTIDE SEQUENCE</scope>
    <source>
        <strain evidence="2">NSP012P</strain>
    </source>
</reference>
<dbReference type="InterPro" id="IPR027417">
    <property type="entry name" value="P-loop_NTPase"/>
</dbReference>
<protein>
    <submittedName>
        <fullName evidence="2">DnaB helicase C-terminal domain-containing protein</fullName>
    </submittedName>
</protein>
<dbReference type="Gene3D" id="3.40.50.300">
    <property type="entry name" value="P-loop containing nucleotide triphosphate hydrolases"/>
    <property type="match status" value="1"/>
</dbReference>
<gene>
    <name evidence="2" type="ORF">NW133_07205</name>
</gene>
<reference evidence="2" key="2">
    <citation type="submission" date="2022-08" db="EMBL/GenBank/DDBJ databases">
        <authorList>
            <person name="Magnan C."/>
        </authorList>
    </citation>
    <scope>NUCLEOTIDE SEQUENCE</scope>
    <source>
        <strain evidence="2">NSP012P</strain>
    </source>
</reference>
<dbReference type="PANTHER" id="PTHR30153">
    <property type="entry name" value="REPLICATIVE DNA HELICASE DNAB"/>
    <property type="match status" value="1"/>
</dbReference>
<name>A0ABT4BMG4_9STAP</name>
<evidence type="ECO:0000259" key="1">
    <source>
        <dbReference type="PROSITE" id="PS51199"/>
    </source>
</evidence>
<comment type="caution">
    <text evidence="2">The sequence shown here is derived from an EMBL/GenBank/DDBJ whole genome shotgun (WGS) entry which is preliminary data.</text>
</comment>
<dbReference type="PROSITE" id="PS51199">
    <property type="entry name" value="SF4_HELICASE"/>
    <property type="match status" value="1"/>
</dbReference>
<dbReference type="PANTHER" id="PTHR30153:SF2">
    <property type="entry name" value="REPLICATIVE DNA HELICASE"/>
    <property type="match status" value="1"/>
</dbReference>
<organism evidence="2 3">
    <name type="scientific">Staphylococcus pettenkoferi</name>
    <dbReference type="NCBI Taxonomy" id="170573"/>
    <lineage>
        <taxon>Bacteria</taxon>
        <taxon>Bacillati</taxon>
        <taxon>Bacillota</taxon>
        <taxon>Bacilli</taxon>
        <taxon>Bacillales</taxon>
        <taxon>Staphylococcaceae</taxon>
        <taxon>Staphylococcus</taxon>
    </lineage>
</organism>
<keyword evidence="2" id="KW-0347">Helicase</keyword>
<feature type="domain" description="SF4 helicase" evidence="1">
    <location>
        <begin position="154"/>
        <end position="416"/>
    </location>
</feature>
<keyword evidence="2" id="KW-0547">Nucleotide-binding</keyword>
<accession>A0ABT4BMG4</accession>
<dbReference type="SUPFAM" id="SSF52540">
    <property type="entry name" value="P-loop containing nucleoside triphosphate hydrolases"/>
    <property type="match status" value="1"/>
</dbReference>
<keyword evidence="3" id="KW-1185">Reference proteome</keyword>
<dbReference type="EMBL" id="JANSLD010000027">
    <property type="protein sequence ID" value="MCY1583314.1"/>
    <property type="molecule type" value="Genomic_DNA"/>
</dbReference>
<sequence>MINRNEQAEFEEMIIACLLQKPDILAKLKVKPYMFLYEPTRKVLEFILETGKVDLNEIYIQSAKDNSFINHEQLEKLIYSEFIGYGFFERYQQLLIQNYRINKGTQYIKEFQQQPDAQTFDNLVDELIELKNLSSRNESGTKKFATEYTEDLFSDEPLRQVKTKFQHMDDKIGGFDPSQLVIIAARPSVGKTSFALNMLWNMAKQGYKTSFFSLETTGKSIIHRLVSIISGIELNKIKNVKDLTTDEISKITNVLDDILKSNVDIYDESAVTTQDIRAQAMKPTDEPQIIFVDYLQLMESESYMDRRLGIEKISRELKIIANNTGNIIVMLSQLSRGVEQRQDKRPMLSDLKEAGGIEADASLVMMLYRDDYYNDDMVEENGRSEVECNIAKNKDGDRGVIKFDYYKQAQRFFSHG</sequence>
<dbReference type="GO" id="GO:0004386">
    <property type="term" value="F:helicase activity"/>
    <property type="evidence" value="ECO:0007669"/>
    <property type="project" value="UniProtKB-KW"/>
</dbReference>
<evidence type="ECO:0000313" key="3">
    <source>
        <dbReference type="Proteomes" id="UP001072952"/>
    </source>
</evidence>
<proteinExistence type="predicted"/>
<dbReference type="CDD" id="cd00984">
    <property type="entry name" value="DnaB_C"/>
    <property type="match status" value="1"/>
</dbReference>
<dbReference type="Pfam" id="PF03796">
    <property type="entry name" value="DnaB_C"/>
    <property type="match status" value="1"/>
</dbReference>
<dbReference type="RefSeq" id="WP_186312875.1">
    <property type="nucleotide sequence ID" value="NZ_JANSLD010000027.1"/>
</dbReference>
<dbReference type="InterPro" id="IPR007694">
    <property type="entry name" value="DNA_helicase_DnaB-like_C"/>
</dbReference>